<dbReference type="Gene3D" id="1.10.287.470">
    <property type="entry name" value="Helix hairpin bin"/>
    <property type="match status" value="1"/>
</dbReference>
<dbReference type="AlphaFoldDB" id="Q2CJP9"/>
<sequence>MRTRLLLALALLLPQEVAAQSLPPLNCAIRPSRVVEVSAPREGIVSEVAVAPGDEVAAGDLLVRLDTVLLESQAALAERRAEFEGPLAVARSRLAGAERRVSIMRRARDRGAVSQDDLNQAELEFATARAELLREQELLDVAAMEADRARLEVARSAVVAPVSGIVGEELISPGETTASGPVARVVVTRPMRVEVYVPSQLIDDVLARDSYAVTVNGAGAVPVTFDYVSPVADVSSDTISVFFELDDPDVQPGSRCQLAN</sequence>
<dbReference type="SUPFAM" id="SSF111369">
    <property type="entry name" value="HlyD-like secretion proteins"/>
    <property type="match status" value="1"/>
</dbReference>
<evidence type="ECO:0000259" key="2">
    <source>
        <dbReference type="Pfam" id="PF25917"/>
    </source>
</evidence>
<evidence type="ECO:0000313" key="4">
    <source>
        <dbReference type="Proteomes" id="UP000003635"/>
    </source>
</evidence>
<feature type="domain" description="Multidrug resistance protein MdtA-like barrel-sandwich hybrid" evidence="2">
    <location>
        <begin position="33"/>
        <end position="188"/>
    </location>
</feature>
<dbReference type="Proteomes" id="UP000003635">
    <property type="component" value="Unassembled WGS sequence"/>
</dbReference>
<keyword evidence="4" id="KW-1185">Reference proteome</keyword>
<dbReference type="STRING" id="314256.OG2516_11521"/>
<organism evidence="3 4">
    <name type="scientific">Oceanicola granulosus (strain ATCC BAA-861 / DSM 15982 / KCTC 12143 / HTCC2516)</name>
    <dbReference type="NCBI Taxonomy" id="314256"/>
    <lineage>
        <taxon>Bacteria</taxon>
        <taxon>Pseudomonadati</taxon>
        <taxon>Pseudomonadota</taxon>
        <taxon>Alphaproteobacteria</taxon>
        <taxon>Rhodobacterales</taxon>
        <taxon>Roseobacteraceae</taxon>
        <taxon>Oceanicola</taxon>
    </lineage>
</organism>
<proteinExistence type="predicted"/>
<dbReference type="GO" id="GO:0015562">
    <property type="term" value="F:efflux transmembrane transporter activity"/>
    <property type="evidence" value="ECO:0007669"/>
    <property type="project" value="TreeGrafter"/>
</dbReference>
<dbReference type="EMBL" id="AAOT01000001">
    <property type="protein sequence ID" value="EAR53090.1"/>
    <property type="molecule type" value="Genomic_DNA"/>
</dbReference>
<dbReference type="InterPro" id="IPR058625">
    <property type="entry name" value="MdtA-like_BSH"/>
</dbReference>
<dbReference type="GO" id="GO:1990281">
    <property type="term" value="C:efflux pump complex"/>
    <property type="evidence" value="ECO:0007669"/>
    <property type="project" value="TreeGrafter"/>
</dbReference>
<evidence type="ECO:0000256" key="1">
    <source>
        <dbReference type="SAM" id="SignalP"/>
    </source>
</evidence>
<dbReference type="PANTHER" id="PTHR30469">
    <property type="entry name" value="MULTIDRUG RESISTANCE PROTEIN MDTA"/>
    <property type="match status" value="1"/>
</dbReference>
<dbReference type="OrthoDB" id="7862879at2"/>
<comment type="caution">
    <text evidence="3">The sequence shown here is derived from an EMBL/GenBank/DDBJ whole genome shotgun (WGS) entry which is preliminary data.</text>
</comment>
<feature type="signal peptide" evidence="1">
    <location>
        <begin position="1"/>
        <end position="19"/>
    </location>
</feature>
<name>Q2CJP9_OCEGH</name>
<dbReference type="PANTHER" id="PTHR30469:SF15">
    <property type="entry name" value="HLYD FAMILY OF SECRETION PROTEINS"/>
    <property type="match status" value="1"/>
</dbReference>
<dbReference type="eggNOG" id="COG0845">
    <property type="taxonomic scope" value="Bacteria"/>
</dbReference>
<keyword evidence="1" id="KW-0732">Signal</keyword>
<feature type="chain" id="PRO_5004207342" description="Multidrug resistance protein MdtA-like barrel-sandwich hybrid domain-containing protein" evidence="1">
    <location>
        <begin position="20"/>
        <end position="260"/>
    </location>
</feature>
<dbReference type="HOGENOM" id="CLU_067274_0_0_5"/>
<dbReference type="Pfam" id="PF25917">
    <property type="entry name" value="BSH_RND"/>
    <property type="match status" value="1"/>
</dbReference>
<dbReference type="RefSeq" id="WP_007255824.1">
    <property type="nucleotide sequence ID" value="NZ_CH724107.1"/>
</dbReference>
<accession>Q2CJP9</accession>
<dbReference type="Gene3D" id="2.40.50.100">
    <property type="match status" value="1"/>
</dbReference>
<protein>
    <recommendedName>
        <fullName evidence="2">Multidrug resistance protein MdtA-like barrel-sandwich hybrid domain-containing protein</fullName>
    </recommendedName>
</protein>
<dbReference type="Gene3D" id="2.40.30.170">
    <property type="match status" value="1"/>
</dbReference>
<gene>
    <name evidence="3" type="ORF">OG2516_11521</name>
</gene>
<reference evidence="3 4" key="1">
    <citation type="journal article" date="2010" name="J. Bacteriol.">
        <title>Genome sequences of Oceanicola granulosus HTCC2516(T) and Oceanicola batsensis HTCC2597(TDelta).</title>
        <authorList>
            <person name="Thrash J.C."/>
            <person name="Cho J.C."/>
            <person name="Vergin K.L."/>
            <person name="Giovannoni S.J."/>
        </authorList>
    </citation>
    <scope>NUCLEOTIDE SEQUENCE [LARGE SCALE GENOMIC DNA]</scope>
    <source>
        <strain evidence="4">ATCC BAA-861 / DSM 15982 / KCTC 12143 / HTCC2516</strain>
    </source>
</reference>
<evidence type="ECO:0000313" key="3">
    <source>
        <dbReference type="EMBL" id="EAR53090.1"/>
    </source>
</evidence>